<dbReference type="InterPro" id="IPR007303">
    <property type="entry name" value="TIP41-like"/>
</dbReference>
<keyword evidence="5" id="KW-1185">Reference proteome</keyword>
<dbReference type="KEGG" id="ehx:EMIHUDRAFT_109842"/>
<dbReference type="PANTHER" id="PTHR21021:SF16">
    <property type="entry name" value="TIP41-LIKE PROTEIN"/>
    <property type="match status" value="1"/>
</dbReference>
<dbReference type="HOGENOM" id="CLU_393541_0_0_1"/>
<dbReference type="InterPro" id="IPR002372">
    <property type="entry name" value="PQQ_rpt_dom"/>
</dbReference>
<accession>A0A0D3KNQ1</accession>
<protein>
    <recommendedName>
        <fullName evidence="3">Pyrrolo-quinoline quinone repeat domain-containing protein</fullName>
    </recommendedName>
</protein>
<dbReference type="InterPro" id="IPR015943">
    <property type="entry name" value="WD40/YVTN_repeat-like_dom_sf"/>
</dbReference>
<reference evidence="5" key="1">
    <citation type="journal article" date="2013" name="Nature">
        <title>Pan genome of the phytoplankton Emiliania underpins its global distribution.</title>
        <authorList>
            <person name="Read B.A."/>
            <person name="Kegel J."/>
            <person name="Klute M.J."/>
            <person name="Kuo A."/>
            <person name="Lefebvre S.C."/>
            <person name="Maumus F."/>
            <person name="Mayer C."/>
            <person name="Miller J."/>
            <person name="Monier A."/>
            <person name="Salamov A."/>
            <person name="Young J."/>
            <person name="Aguilar M."/>
            <person name="Claverie J.M."/>
            <person name="Frickenhaus S."/>
            <person name="Gonzalez K."/>
            <person name="Herman E.K."/>
            <person name="Lin Y.C."/>
            <person name="Napier J."/>
            <person name="Ogata H."/>
            <person name="Sarno A.F."/>
            <person name="Shmutz J."/>
            <person name="Schroeder D."/>
            <person name="de Vargas C."/>
            <person name="Verret F."/>
            <person name="von Dassow P."/>
            <person name="Valentin K."/>
            <person name="Van de Peer Y."/>
            <person name="Wheeler G."/>
            <person name="Dacks J.B."/>
            <person name="Delwiche C.F."/>
            <person name="Dyhrman S.T."/>
            <person name="Glockner G."/>
            <person name="John U."/>
            <person name="Richards T."/>
            <person name="Worden A.Z."/>
            <person name="Zhang X."/>
            <person name="Grigoriev I.V."/>
            <person name="Allen A.E."/>
            <person name="Bidle K."/>
            <person name="Borodovsky M."/>
            <person name="Bowler C."/>
            <person name="Brownlee C."/>
            <person name="Cock J.M."/>
            <person name="Elias M."/>
            <person name="Gladyshev V.N."/>
            <person name="Groth M."/>
            <person name="Guda C."/>
            <person name="Hadaegh A."/>
            <person name="Iglesias-Rodriguez M.D."/>
            <person name="Jenkins J."/>
            <person name="Jones B.M."/>
            <person name="Lawson T."/>
            <person name="Leese F."/>
            <person name="Lindquist E."/>
            <person name="Lobanov A."/>
            <person name="Lomsadze A."/>
            <person name="Malik S.B."/>
            <person name="Marsh M.E."/>
            <person name="Mackinder L."/>
            <person name="Mock T."/>
            <person name="Mueller-Roeber B."/>
            <person name="Pagarete A."/>
            <person name="Parker M."/>
            <person name="Probert I."/>
            <person name="Quesneville H."/>
            <person name="Raines C."/>
            <person name="Rensing S.A."/>
            <person name="Riano-Pachon D.M."/>
            <person name="Richier S."/>
            <person name="Rokitta S."/>
            <person name="Shiraiwa Y."/>
            <person name="Soanes D.M."/>
            <person name="van der Giezen M."/>
            <person name="Wahlund T.M."/>
            <person name="Williams B."/>
            <person name="Wilson W."/>
            <person name="Wolfe G."/>
            <person name="Wurch L.L."/>
        </authorList>
    </citation>
    <scope>NUCLEOTIDE SEQUENCE</scope>
</reference>
<dbReference type="eggNOG" id="KOG3224">
    <property type="taxonomic scope" value="Eukaryota"/>
</dbReference>
<feature type="region of interest" description="Disordered" evidence="2">
    <location>
        <begin position="144"/>
        <end position="169"/>
    </location>
</feature>
<feature type="compositionally biased region" description="Pro residues" evidence="2">
    <location>
        <begin position="158"/>
        <end position="167"/>
    </location>
</feature>
<dbReference type="SUPFAM" id="SSF50998">
    <property type="entry name" value="Quinoprotein alcohol dehydrogenase-like"/>
    <property type="match status" value="1"/>
</dbReference>
<evidence type="ECO:0000313" key="5">
    <source>
        <dbReference type="Proteomes" id="UP000013827"/>
    </source>
</evidence>
<dbReference type="Gene3D" id="2.130.10.10">
    <property type="entry name" value="YVTN repeat-like/Quinoprotein amine dehydrogenase"/>
    <property type="match status" value="2"/>
</dbReference>
<reference evidence="4" key="2">
    <citation type="submission" date="2024-10" db="UniProtKB">
        <authorList>
            <consortium name="EnsemblProtists"/>
        </authorList>
    </citation>
    <scope>IDENTIFICATION</scope>
</reference>
<dbReference type="InterPro" id="IPR051330">
    <property type="entry name" value="Phosphatase_reg/MetRdx"/>
</dbReference>
<dbReference type="EnsemblProtists" id="EOD37386">
    <property type="protein sequence ID" value="EOD37386"/>
    <property type="gene ID" value="EMIHUDRAFT_109842"/>
</dbReference>
<comment type="similarity">
    <text evidence="1">Belongs to the TIP41 family.</text>
</comment>
<dbReference type="PaxDb" id="2903-EOD37386"/>
<evidence type="ECO:0000259" key="3">
    <source>
        <dbReference type="Pfam" id="PF13360"/>
    </source>
</evidence>
<dbReference type="GeneID" id="17282656"/>
<feature type="compositionally biased region" description="Gly residues" evidence="2">
    <location>
        <begin position="292"/>
        <end position="314"/>
    </location>
</feature>
<dbReference type="AlphaFoldDB" id="A0A0D3KNQ1"/>
<evidence type="ECO:0000256" key="1">
    <source>
        <dbReference type="ARBA" id="ARBA00006658"/>
    </source>
</evidence>
<proteinExistence type="inferred from homology"/>
<dbReference type="RefSeq" id="XP_005789815.1">
    <property type="nucleotide sequence ID" value="XM_005789758.1"/>
</dbReference>
<name>A0A0D3KNQ1_EMIH1</name>
<dbReference type="GO" id="GO:0005829">
    <property type="term" value="C:cytosol"/>
    <property type="evidence" value="ECO:0007669"/>
    <property type="project" value="TreeGrafter"/>
</dbReference>
<feature type="domain" description="Pyrrolo-quinoline quinone repeat" evidence="3">
    <location>
        <begin position="320"/>
        <end position="423"/>
    </location>
</feature>
<organism evidence="4 5">
    <name type="scientific">Emiliania huxleyi (strain CCMP1516)</name>
    <dbReference type="NCBI Taxonomy" id="280463"/>
    <lineage>
        <taxon>Eukaryota</taxon>
        <taxon>Haptista</taxon>
        <taxon>Haptophyta</taxon>
        <taxon>Prymnesiophyceae</taxon>
        <taxon>Isochrysidales</taxon>
        <taxon>Noelaerhabdaceae</taxon>
        <taxon>Emiliania</taxon>
    </lineage>
</organism>
<evidence type="ECO:0000313" key="4">
    <source>
        <dbReference type="EnsemblProtists" id="EOD37386"/>
    </source>
</evidence>
<dbReference type="STRING" id="2903.R1FP59"/>
<dbReference type="Pfam" id="PF13360">
    <property type="entry name" value="PQQ_2"/>
    <property type="match status" value="1"/>
</dbReference>
<dbReference type="InterPro" id="IPR011047">
    <property type="entry name" value="Quinoprotein_ADH-like_sf"/>
</dbReference>
<dbReference type="Proteomes" id="UP000013827">
    <property type="component" value="Unassembled WGS sequence"/>
</dbReference>
<dbReference type="GO" id="GO:0031929">
    <property type="term" value="P:TOR signaling"/>
    <property type="evidence" value="ECO:0007669"/>
    <property type="project" value="TreeGrafter"/>
</dbReference>
<feature type="region of interest" description="Disordered" evidence="2">
    <location>
        <begin position="286"/>
        <end position="314"/>
    </location>
</feature>
<evidence type="ECO:0000256" key="2">
    <source>
        <dbReference type="SAM" id="MobiDB-lite"/>
    </source>
</evidence>
<dbReference type="Pfam" id="PF04176">
    <property type="entry name" value="TIP41"/>
    <property type="match status" value="1"/>
</dbReference>
<dbReference type="PANTHER" id="PTHR21021">
    <property type="entry name" value="GAF/PUTATIVE CYTOSKELETAL PROTEIN"/>
    <property type="match status" value="1"/>
</dbReference>
<sequence>MLKNSELSASAYSQGAWRRELGLTLYAGQHLPGQLYGGNSLELYHPASGVRISFCALEALRSWAGLDCAPVPHLSPSAPLPAWDYTFTTAYPGAVAVAPPGAGVPSQPDGTTFYARAAVDLADGPARLRRPLCKCRGASGRPPLVPVSDPHPLADCEPAPPSPPPPPRWRRAAEELDLASLLREDNLDPQSRSTLRVRVVCTGSLLLASLRCFVRVNGVAARVVDTRYLLRPDSVLRARSWREGRWAELAGEGAPSHVDLGPDEDSLAAARLPVVRPPLTELLRLPTAARPGRGGEGGGEGGGGGRGGRGRGLGGAALEPRWRRAFGGELEGVSVDGTRVVVAHSEGGVERLELSGGGRLWLSALRHGAAAAAVALSPSEADGGRLAVGGRGGEVEVWRAESGDLLASVSVVPAGPRRAVAVSNWVEWLSWRGDGGALGCAAGRCVALLSSGGEVVARREASGQVAALAFVAGEFKRVDEAAEAGAGWRGRLAVGTYGGVEWLCAGGAPAESLALGGGAVRCLAVSPSGGHLAAGCLDKRAHDWIGFDGPVRLVAWSGDGAWLAAVGGSQLLAVPTALPAGESPVLCCSGRVEALVWGPARHPAHWLLATLETSAARVYDMRLADGAAPRRVAPVAAVSLPGLDPRGASPSISFGVMAGGEDTPQRSLESDGSELLLVVTRGSGLEAVCLTCGTTEGSFSH</sequence>